<proteinExistence type="predicted"/>
<evidence type="ECO:0000313" key="3">
    <source>
        <dbReference type="EMBL" id="MCW1914229.1"/>
    </source>
</evidence>
<comment type="caution">
    <text evidence="3">The sequence shown here is derived from an EMBL/GenBank/DDBJ whole genome shotgun (WGS) entry which is preliminary data.</text>
</comment>
<dbReference type="RefSeq" id="WP_264513752.1">
    <property type="nucleotide sequence ID" value="NZ_JAPDDR010000005.1"/>
</dbReference>
<organism evidence="3 4">
    <name type="scientific">Luteolibacter rhizosphaerae</name>
    <dbReference type="NCBI Taxonomy" id="2989719"/>
    <lineage>
        <taxon>Bacteria</taxon>
        <taxon>Pseudomonadati</taxon>
        <taxon>Verrucomicrobiota</taxon>
        <taxon>Verrucomicrobiia</taxon>
        <taxon>Verrucomicrobiales</taxon>
        <taxon>Verrucomicrobiaceae</taxon>
        <taxon>Luteolibacter</taxon>
    </lineage>
</organism>
<keyword evidence="1" id="KW-1133">Transmembrane helix</keyword>
<keyword evidence="1" id="KW-0472">Membrane</keyword>
<feature type="domain" description="FecR protein" evidence="2">
    <location>
        <begin position="169"/>
        <end position="225"/>
    </location>
</feature>
<reference evidence="3" key="1">
    <citation type="submission" date="2022-10" db="EMBL/GenBank/DDBJ databases">
        <title>Luteolibacter sp. GHJ8, whole genome shotgun sequencing project.</title>
        <authorList>
            <person name="Zhao G."/>
            <person name="Shen L."/>
        </authorList>
    </citation>
    <scope>NUCLEOTIDE SEQUENCE</scope>
    <source>
        <strain evidence="3">GHJ8</strain>
    </source>
</reference>
<evidence type="ECO:0000313" key="4">
    <source>
        <dbReference type="Proteomes" id="UP001165653"/>
    </source>
</evidence>
<dbReference type="PANTHER" id="PTHR30273:SF2">
    <property type="entry name" value="PROTEIN FECR"/>
    <property type="match status" value="1"/>
</dbReference>
<accession>A0ABT3G3V0</accession>
<dbReference type="Proteomes" id="UP001165653">
    <property type="component" value="Unassembled WGS sequence"/>
</dbReference>
<dbReference type="PANTHER" id="PTHR30273">
    <property type="entry name" value="PERIPLASMIC SIGNAL SENSOR AND SIGMA FACTOR ACTIVATOR FECR-RELATED"/>
    <property type="match status" value="1"/>
</dbReference>
<evidence type="ECO:0000259" key="2">
    <source>
        <dbReference type="Pfam" id="PF04773"/>
    </source>
</evidence>
<name>A0ABT3G3V0_9BACT</name>
<feature type="transmembrane region" description="Helical" evidence="1">
    <location>
        <begin position="81"/>
        <end position="102"/>
    </location>
</feature>
<protein>
    <submittedName>
        <fullName evidence="3">FecR family protein</fullName>
    </submittedName>
</protein>
<gene>
    <name evidence="3" type="ORF">OJ996_11630</name>
</gene>
<evidence type="ECO:0000256" key="1">
    <source>
        <dbReference type="SAM" id="Phobius"/>
    </source>
</evidence>
<keyword evidence="4" id="KW-1185">Reference proteome</keyword>
<dbReference type="Pfam" id="PF04773">
    <property type="entry name" value="FecR"/>
    <property type="match status" value="1"/>
</dbReference>
<sequence>MEEHEVNRLLNRLIDGSISREDFTRIQGVMRVNPEVRAEYYDLVGLDLMLFDRYEVPTHISVQAKTMDDHWMVRQSKRRTVNGIVWAAAACVLLSAGGFFYFRNTQPAASLTASVDCSYSIDGTPRSITTLKKDEILSVENGVMSMSIGNHVEACVEGPAKVRLIAHEGKMEILQGSVFLQILPGGKGFEVHTPGGIIRDIGTKFGVHVASNGSVETHVTAGTVEIDRDNGEQPRQIRAGESAVWTRTGTIRGGRHATDRFVQALPWEDAVFADDFDDRDGTLLDKKTPDTGLPWVAEAEMNPTTVVNGKLDTSTGWRTLKAPFRDDQQSNRRKVYVVNFATRVPANIWDKAGYLDAAERITFQRKGADGLLFSLVARASRNHHWQIKSEADAVHSRGTRTSALQPHDLTVTYDSGTGEVRFYEGSSTEGTLLDRLTVEAGAVLDSVVISNDEGGDVALEDLTVRILTYPQNGERQKSR</sequence>
<keyword evidence="1" id="KW-0812">Transmembrane</keyword>
<dbReference type="InterPro" id="IPR012373">
    <property type="entry name" value="Ferrdict_sens_TM"/>
</dbReference>
<dbReference type="EMBL" id="JAPDDR010000005">
    <property type="protein sequence ID" value="MCW1914229.1"/>
    <property type="molecule type" value="Genomic_DNA"/>
</dbReference>
<dbReference type="InterPro" id="IPR006860">
    <property type="entry name" value="FecR"/>
</dbReference>
<dbReference type="Gene3D" id="2.60.120.1440">
    <property type="match status" value="1"/>
</dbReference>